<feature type="transmembrane region" description="Helical" evidence="1">
    <location>
        <begin position="169"/>
        <end position="190"/>
    </location>
</feature>
<protein>
    <submittedName>
        <fullName evidence="2">ABC transporter permease</fullName>
    </submittedName>
</protein>
<sequence>MSLSLKMKMKMKMSTGMQKWLVLFRKEWLEIVRSYRILWLPIAFAVLGASQPITSFFMPDILASAGNLPEGTVISIPAPTPPEALAGALSQFGAIGLLLVALSSMGAVSGERTSGTSAMILVKPVPFASFITAKWAALVLLASLSLAAGYGAAWYYTETLFGSVSWRDALPAVLLFALWMSFVGTLTLLFSALLRSAAAAAAAALATAAALSLSASSLPFEQSWNPGRLSALAAGRLVASAASPAGGQTAGDVWLTVAVTAIAMLAALFASARAVRRRPADA</sequence>
<evidence type="ECO:0000256" key="1">
    <source>
        <dbReference type="SAM" id="Phobius"/>
    </source>
</evidence>
<gene>
    <name evidence="2" type="ORF">E6C55_07980</name>
</gene>
<reference evidence="2 3" key="1">
    <citation type="submission" date="2019-04" db="EMBL/GenBank/DDBJ databases">
        <title>Cohnella sp. nov. isolated from preserved vegetables.</title>
        <authorList>
            <person name="Lin S.-Y."/>
            <person name="Hung M.-H."/>
            <person name="Young C.-C."/>
        </authorList>
    </citation>
    <scope>NUCLEOTIDE SEQUENCE [LARGE SCALE GENOMIC DNA]</scope>
    <source>
        <strain evidence="2 3">CC-MHH1044</strain>
    </source>
</reference>
<name>A0A4S4C2C2_9BACL</name>
<evidence type="ECO:0000313" key="3">
    <source>
        <dbReference type="Proteomes" id="UP000310636"/>
    </source>
</evidence>
<feature type="transmembrane region" description="Helical" evidence="1">
    <location>
        <begin position="89"/>
        <end position="110"/>
    </location>
</feature>
<dbReference type="Pfam" id="PF12679">
    <property type="entry name" value="ABC2_membrane_2"/>
    <property type="match status" value="1"/>
</dbReference>
<keyword evidence="1" id="KW-1133">Transmembrane helix</keyword>
<dbReference type="Proteomes" id="UP000310636">
    <property type="component" value="Unassembled WGS sequence"/>
</dbReference>
<accession>A0A4S4C2C2</accession>
<dbReference type="EMBL" id="SSOB01000008">
    <property type="protein sequence ID" value="THF81659.1"/>
    <property type="molecule type" value="Genomic_DNA"/>
</dbReference>
<feature type="transmembrane region" description="Helical" evidence="1">
    <location>
        <begin position="131"/>
        <end position="157"/>
    </location>
</feature>
<keyword evidence="3" id="KW-1185">Reference proteome</keyword>
<dbReference type="AlphaFoldDB" id="A0A4S4C2C2"/>
<feature type="transmembrane region" description="Helical" evidence="1">
    <location>
        <begin position="197"/>
        <end position="220"/>
    </location>
</feature>
<keyword evidence="1" id="KW-0812">Transmembrane</keyword>
<dbReference type="OrthoDB" id="4187110at2"/>
<dbReference type="GO" id="GO:0140359">
    <property type="term" value="F:ABC-type transporter activity"/>
    <property type="evidence" value="ECO:0007669"/>
    <property type="project" value="InterPro"/>
</dbReference>
<comment type="caution">
    <text evidence="2">The sequence shown here is derived from an EMBL/GenBank/DDBJ whole genome shotgun (WGS) entry which is preliminary data.</text>
</comment>
<dbReference type="RefSeq" id="WP_136369255.1">
    <property type="nucleotide sequence ID" value="NZ_SSOB01000008.1"/>
</dbReference>
<dbReference type="GO" id="GO:0005886">
    <property type="term" value="C:plasma membrane"/>
    <property type="evidence" value="ECO:0007669"/>
    <property type="project" value="UniProtKB-SubCell"/>
</dbReference>
<organism evidence="2 3">
    <name type="scientific">Cohnella fermenti</name>
    <dbReference type="NCBI Taxonomy" id="2565925"/>
    <lineage>
        <taxon>Bacteria</taxon>
        <taxon>Bacillati</taxon>
        <taxon>Bacillota</taxon>
        <taxon>Bacilli</taxon>
        <taxon>Bacillales</taxon>
        <taxon>Paenibacillaceae</taxon>
        <taxon>Cohnella</taxon>
    </lineage>
</organism>
<feature type="transmembrane region" description="Helical" evidence="1">
    <location>
        <begin position="253"/>
        <end position="272"/>
    </location>
</feature>
<evidence type="ECO:0000313" key="2">
    <source>
        <dbReference type="EMBL" id="THF81659.1"/>
    </source>
</evidence>
<keyword evidence="1" id="KW-0472">Membrane</keyword>
<proteinExistence type="predicted"/>
<dbReference type="PANTHER" id="PTHR43471">
    <property type="entry name" value="ABC TRANSPORTER PERMEASE"/>
    <property type="match status" value="1"/>
</dbReference>